<dbReference type="InterPro" id="IPR050563">
    <property type="entry name" value="4-hydroxybenzoyl-CoA_TE"/>
</dbReference>
<dbReference type="GeneID" id="72479255"/>
<evidence type="ECO:0000313" key="3">
    <source>
        <dbReference type="EMBL" id="GJG27676.1"/>
    </source>
</evidence>
<dbReference type="EMBL" id="BPTR01000001">
    <property type="protein sequence ID" value="GJG27676.1"/>
    <property type="molecule type" value="Genomic_DNA"/>
</dbReference>
<protein>
    <submittedName>
        <fullName evidence="3">4-hydroxybenzoyl-CoA thioesterase</fullName>
    </submittedName>
</protein>
<dbReference type="PIRSF" id="PIRSF003230">
    <property type="entry name" value="YbgC"/>
    <property type="match status" value="1"/>
</dbReference>
<sequence>MQDLEDICKVRVKFSEIDSMCVAWHGSYVAYLEDGRESFGRHYEGIGYATMQEAGIYAPIYDMHIKYFASLRINDVAEIHTHYVHKRGARLDYRYEIYRESDHELCIKATTTQLFIDPQGQLMIDKPDYYKAWQKKYLTK</sequence>
<dbReference type="PANTHER" id="PTHR31793:SF27">
    <property type="entry name" value="NOVEL THIOESTERASE SUPERFAMILY DOMAIN AND SAPOSIN A-TYPE DOMAIN CONTAINING PROTEIN (0610012H03RIK)"/>
    <property type="match status" value="1"/>
</dbReference>
<name>A0AA37HW99_SEGBR</name>
<proteinExistence type="inferred from homology"/>
<organism evidence="3 6">
    <name type="scientific">Segatella bryantii</name>
    <name type="common">Prevotella bryantii</name>
    <dbReference type="NCBI Taxonomy" id="77095"/>
    <lineage>
        <taxon>Bacteria</taxon>
        <taxon>Pseudomonadati</taxon>
        <taxon>Bacteroidota</taxon>
        <taxon>Bacteroidia</taxon>
        <taxon>Bacteroidales</taxon>
        <taxon>Prevotellaceae</taxon>
        <taxon>Segatella</taxon>
    </lineage>
</organism>
<dbReference type="GO" id="GO:0047617">
    <property type="term" value="F:fatty acyl-CoA hydrolase activity"/>
    <property type="evidence" value="ECO:0007669"/>
    <property type="project" value="TreeGrafter"/>
</dbReference>
<evidence type="ECO:0000256" key="2">
    <source>
        <dbReference type="ARBA" id="ARBA00022801"/>
    </source>
</evidence>
<keyword evidence="5" id="KW-1185">Reference proteome</keyword>
<keyword evidence="2" id="KW-0378">Hydrolase</keyword>
<dbReference type="InterPro" id="IPR006684">
    <property type="entry name" value="YbgC/YbaW"/>
</dbReference>
<dbReference type="Pfam" id="PF13279">
    <property type="entry name" value="4HBT_2"/>
    <property type="match status" value="1"/>
</dbReference>
<evidence type="ECO:0000313" key="6">
    <source>
        <dbReference type="Proteomes" id="UP000887043"/>
    </source>
</evidence>
<comment type="similarity">
    <text evidence="1">Belongs to the 4-hydroxybenzoyl-CoA thioesterase family.</text>
</comment>
<dbReference type="CDD" id="cd00586">
    <property type="entry name" value="4HBT"/>
    <property type="match status" value="1"/>
</dbReference>
<gene>
    <name evidence="4" type="ORF">CIK91_05865</name>
    <name evidence="3" type="ORF">PRRU23_13760</name>
</gene>
<comment type="caution">
    <text evidence="3">The sequence shown here is derived from an EMBL/GenBank/DDBJ whole genome shotgun (WGS) entry which is preliminary data.</text>
</comment>
<dbReference type="Gene3D" id="3.10.129.10">
    <property type="entry name" value="Hotdog Thioesterase"/>
    <property type="match status" value="1"/>
</dbReference>
<evidence type="ECO:0000313" key="4">
    <source>
        <dbReference type="EMBL" id="OYP55857.1"/>
    </source>
</evidence>
<evidence type="ECO:0000256" key="1">
    <source>
        <dbReference type="ARBA" id="ARBA00005953"/>
    </source>
</evidence>
<reference evidence="4 5" key="1">
    <citation type="submission" date="2017-08" db="EMBL/GenBank/DDBJ databases">
        <title>Comparative genomics of non-oral Prevotella species.</title>
        <authorList>
            <person name="Accetto T."/>
            <person name="Nograsek B."/>
            <person name="Avgustin G."/>
        </authorList>
    </citation>
    <scope>NUCLEOTIDE SEQUENCE [LARGE SCALE GENOMIC DNA]</scope>
    <source>
        <strain evidence="4 5">TC1-1</strain>
    </source>
</reference>
<evidence type="ECO:0000313" key="5">
    <source>
        <dbReference type="Proteomes" id="UP000216189"/>
    </source>
</evidence>
<dbReference type="AlphaFoldDB" id="A0AA37HW99"/>
<dbReference type="RefSeq" id="WP_006281337.1">
    <property type="nucleotide sequence ID" value="NZ_BPTR01000001.1"/>
</dbReference>
<dbReference type="SUPFAM" id="SSF54637">
    <property type="entry name" value="Thioesterase/thiol ester dehydrase-isomerase"/>
    <property type="match status" value="1"/>
</dbReference>
<dbReference type="EMBL" id="NPJF01000026">
    <property type="protein sequence ID" value="OYP55857.1"/>
    <property type="molecule type" value="Genomic_DNA"/>
</dbReference>
<dbReference type="PANTHER" id="PTHR31793">
    <property type="entry name" value="4-HYDROXYBENZOYL-COA THIOESTERASE FAMILY MEMBER"/>
    <property type="match status" value="1"/>
</dbReference>
<dbReference type="Proteomes" id="UP000887043">
    <property type="component" value="Unassembled WGS sequence"/>
</dbReference>
<reference evidence="3" key="2">
    <citation type="submission" date="2021-08" db="EMBL/GenBank/DDBJ databases">
        <title>Prevotella lacticifex sp. nov., isolated from rumen of cow.</title>
        <authorList>
            <person name="Shinkai T."/>
            <person name="Ikeyama N."/>
            <person name="Kumagai M."/>
            <person name="Ohmori H."/>
            <person name="Sakamoto M."/>
            <person name="Ohkuma M."/>
            <person name="Mitsumori M."/>
        </authorList>
    </citation>
    <scope>NUCLEOTIDE SEQUENCE</scope>
    <source>
        <strain evidence="3">DSM 11371</strain>
    </source>
</reference>
<dbReference type="InterPro" id="IPR029069">
    <property type="entry name" value="HotDog_dom_sf"/>
</dbReference>
<accession>A0AA37HW99</accession>
<dbReference type="Proteomes" id="UP000216189">
    <property type="component" value="Unassembled WGS sequence"/>
</dbReference>